<dbReference type="AlphaFoldDB" id="A0A383BT91"/>
<organism evidence="1">
    <name type="scientific">marine metagenome</name>
    <dbReference type="NCBI Taxonomy" id="408172"/>
    <lineage>
        <taxon>unclassified sequences</taxon>
        <taxon>metagenomes</taxon>
        <taxon>ecological metagenomes</taxon>
    </lineage>
</organism>
<name>A0A383BT91_9ZZZZ</name>
<dbReference type="PROSITE" id="PS51257">
    <property type="entry name" value="PROKAR_LIPOPROTEIN"/>
    <property type="match status" value="1"/>
</dbReference>
<feature type="non-terminal residue" evidence="1">
    <location>
        <position position="48"/>
    </location>
</feature>
<dbReference type="EMBL" id="UINC01202671">
    <property type="protein sequence ID" value="SVE22588.1"/>
    <property type="molecule type" value="Genomic_DNA"/>
</dbReference>
<gene>
    <name evidence="1" type="ORF">METZ01_LOCUS475442</name>
</gene>
<protein>
    <submittedName>
        <fullName evidence="1">Uncharacterized protein</fullName>
    </submittedName>
</protein>
<proteinExistence type="predicted"/>
<evidence type="ECO:0000313" key="1">
    <source>
        <dbReference type="EMBL" id="SVE22588.1"/>
    </source>
</evidence>
<sequence>MRLRVLAAILAPTVALLTGCISDTLQGFLPPVYDYTSLLVPQDGGEAN</sequence>
<accession>A0A383BT91</accession>
<reference evidence="1" key="1">
    <citation type="submission" date="2018-05" db="EMBL/GenBank/DDBJ databases">
        <authorList>
            <person name="Lanie J.A."/>
            <person name="Ng W.-L."/>
            <person name="Kazmierczak K.M."/>
            <person name="Andrzejewski T.M."/>
            <person name="Davidsen T.M."/>
            <person name="Wayne K.J."/>
            <person name="Tettelin H."/>
            <person name="Glass J.I."/>
            <person name="Rusch D."/>
            <person name="Podicherti R."/>
            <person name="Tsui H.-C.T."/>
            <person name="Winkler M.E."/>
        </authorList>
    </citation>
    <scope>NUCLEOTIDE SEQUENCE</scope>
</reference>